<organism evidence="2">
    <name type="scientific">Arion vulgaris</name>
    <dbReference type="NCBI Taxonomy" id="1028688"/>
    <lineage>
        <taxon>Eukaryota</taxon>
        <taxon>Metazoa</taxon>
        <taxon>Spiralia</taxon>
        <taxon>Lophotrochozoa</taxon>
        <taxon>Mollusca</taxon>
        <taxon>Gastropoda</taxon>
        <taxon>Heterobranchia</taxon>
        <taxon>Euthyneura</taxon>
        <taxon>Panpulmonata</taxon>
        <taxon>Eupulmonata</taxon>
        <taxon>Stylommatophora</taxon>
        <taxon>Helicina</taxon>
        <taxon>Arionoidea</taxon>
        <taxon>Arionidae</taxon>
        <taxon>Arion</taxon>
    </lineage>
</organism>
<gene>
    <name evidence="2" type="primary">ORF38636</name>
</gene>
<accession>A0A0B6YV28</accession>
<feature type="region of interest" description="Disordered" evidence="1">
    <location>
        <begin position="1"/>
        <end position="44"/>
    </location>
</feature>
<sequence length="305" mass="34084">DESKKADFSRQNSSSLSEINFQGAVDNQNRNNEGSLSGTRNKITPQHEFFSPILESSLSSLQRNSMPRHQHVSSSDLYFAQDEHLDFQTALEVNQLSASKDEDKNINISILKSSNNDELHNSFHEMDNISTSSDSTIKMDNTRKDVKSVSEIQDSDSRTQWPASSYDGDLFNQNTKIKYHHHSLGSDGVYRDRNGSSFMSGSTGKQVTLKSPGLDSSPIFPSLFNQDSAGVHKYSYSNNVKNNTEPRDHGYKRSESYNEVINKYQNRPVRENPNITPITITTTSQAVVGNKIGMNIDFSPNADSG</sequence>
<evidence type="ECO:0000313" key="2">
    <source>
        <dbReference type="EMBL" id="CEK60179.1"/>
    </source>
</evidence>
<dbReference type="EMBL" id="HACG01013314">
    <property type="protein sequence ID" value="CEK60179.1"/>
    <property type="molecule type" value="Transcribed_RNA"/>
</dbReference>
<feature type="non-terminal residue" evidence="2">
    <location>
        <position position="1"/>
    </location>
</feature>
<proteinExistence type="predicted"/>
<reference evidence="2" key="1">
    <citation type="submission" date="2014-12" db="EMBL/GenBank/DDBJ databases">
        <title>Insight into the proteome of Arion vulgaris.</title>
        <authorList>
            <person name="Aradska J."/>
            <person name="Bulat T."/>
            <person name="Smidak R."/>
            <person name="Sarate P."/>
            <person name="Gangsoo J."/>
            <person name="Sialana F."/>
            <person name="Bilban M."/>
            <person name="Lubec G."/>
        </authorList>
    </citation>
    <scope>NUCLEOTIDE SEQUENCE</scope>
    <source>
        <tissue evidence="2">Skin</tissue>
    </source>
</reference>
<dbReference type="AlphaFoldDB" id="A0A0B6YV28"/>
<name>A0A0B6YV28_9EUPU</name>
<protein>
    <submittedName>
        <fullName evidence="2">Uncharacterized protein</fullName>
    </submittedName>
</protein>
<evidence type="ECO:0000256" key="1">
    <source>
        <dbReference type="SAM" id="MobiDB-lite"/>
    </source>
</evidence>
<feature type="compositionally biased region" description="Polar residues" evidence="1">
    <location>
        <begin position="9"/>
        <end position="44"/>
    </location>
</feature>
<feature type="non-terminal residue" evidence="2">
    <location>
        <position position="305"/>
    </location>
</feature>